<comment type="caution">
    <text evidence="9">The sequence shown here is derived from an EMBL/GenBank/DDBJ whole genome shotgun (WGS) entry which is preliminary data.</text>
</comment>
<feature type="domain" description="MYND-type" evidence="8">
    <location>
        <begin position="131"/>
        <end position="169"/>
    </location>
</feature>
<evidence type="ECO:0000313" key="10">
    <source>
        <dbReference type="Proteomes" id="UP000521943"/>
    </source>
</evidence>
<dbReference type="PROSITE" id="PS50088">
    <property type="entry name" value="ANK_REPEAT"/>
    <property type="match status" value="1"/>
</dbReference>
<reference evidence="9 10" key="1">
    <citation type="submission" date="2020-07" db="EMBL/GenBank/DDBJ databases">
        <title>Comparative genomics of pyrophilous fungi reveals a link between fire events and developmental genes.</title>
        <authorList>
            <consortium name="DOE Joint Genome Institute"/>
            <person name="Steindorff A.S."/>
            <person name="Carver A."/>
            <person name="Calhoun S."/>
            <person name="Stillman K."/>
            <person name="Liu H."/>
            <person name="Lipzen A."/>
            <person name="Pangilinan J."/>
            <person name="Labutti K."/>
            <person name="Bruns T.D."/>
            <person name="Grigoriev I.V."/>
        </authorList>
    </citation>
    <scope>NUCLEOTIDE SEQUENCE [LARGE SCALE GENOMIC DNA]</scope>
    <source>
        <strain evidence="9 10">CBS 144469</strain>
    </source>
</reference>
<evidence type="ECO:0000256" key="6">
    <source>
        <dbReference type="PROSITE-ProRule" id="PRU00023"/>
    </source>
</evidence>
<dbReference type="SMART" id="SM00248">
    <property type="entry name" value="ANK"/>
    <property type="match status" value="2"/>
</dbReference>
<dbReference type="Pfam" id="PF13637">
    <property type="entry name" value="Ank_4"/>
    <property type="match status" value="1"/>
</dbReference>
<evidence type="ECO:0000256" key="3">
    <source>
        <dbReference type="ARBA" id="ARBA00022771"/>
    </source>
</evidence>
<evidence type="ECO:0000256" key="7">
    <source>
        <dbReference type="PROSITE-ProRule" id="PRU00134"/>
    </source>
</evidence>
<dbReference type="GO" id="GO:0008270">
    <property type="term" value="F:zinc ion binding"/>
    <property type="evidence" value="ECO:0007669"/>
    <property type="project" value="UniProtKB-KW"/>
</dbReference>
<dbReference type="PANTHER" id="PTHR24180">
    <property type="entry name" value="CYCLIN-DEPENDENT KINASE INHIBITOR 2C-RELATED"/>
    <property type="match status" value="1"/>
</dbReference>
<keyword evidence="1" id="KW-0479">Metal-binding</keyword>
<dbReference type="InterPro" id="IPR051637">
    <property type="entry name" value="Ank_repeat_dom-contain_49"/>
</dbReference>
<dbReference type="PROSITE" id="PS50297">
    <property type="entry name" value="ANK_REP_REGION"/>
    <property type="match status" value="1"/>
</dbReference>
<dbReference type="InterPro" id="IPR036770">
    <property type="entry name" value="Ankyrin_rpt-contain_sf"/>
</dbReference>
<feature type="repeat" description="ANK" evidence="6">
    <location>
        <begin position="60"/>
        <end position="92"/>
    </location>
</feature>
<name>A0A8H6HYK7_9AGAR</name>
<evidence type="ECO:0000256" key="5">
    <source>
        <dbReference type="ARBA" id="ARBA00023043"/>
    </source>
</evidence>
<accession>A0A8H6HYK7</accession>
<dbReference type="InterPro" id="IPR002893">
    <property type="entry name" value="Znf_MYND"/>
</dbReference>
<evidence type="ECO:0000313" key="9">
    <source>
        <dbReference type="EMBL" id="KAF6755395.1"/>
    </source>
</evidence>
<dbReference type="PROSITE" id="PS50865">
    <property type="entry name" value="ZF_MYND_2"/>
    <property type="match status" value="1"/>
</dbReference>
<organism evidence="9 10">
    <name type="scientific">Ephemerocybe angulata</name>
    <dbReference type="NCBI Taxonomy" id="980116"/>
    <lineage>
        <taxon>Eukaryota</taxon>
        <taxon>Fungi</taxon>
        <taxon>Dikarya</taxon>
        <taxon>Basidiomycota</taxon>
        <taxon>Agaricomycotina</taxon>
        <taxon>Agaricomycetes</taxon>
        <taxon>Agaricomycetidae</taxon>
        <taxon>Agaricales</taxon>
        <taxon>Agaricineae</taxon>
        <taxon>Psathyrellaceae</taxon>
        <taxon>Ephemerocybe</taxon>
    </lineage>
</organism>
<keyword evidence="3 7" id="KW-0863">Zinc-finger</keyword>
<evidence type="ECO:0000256" key="1">
    <source>
        <dbReference type="ARBA" id="ARBA00022723"/>
    </source>
</evidence>
<dbReference type="Proteomes" id="UP000521943">
    <property type="component" value="Unassembled WGS sequence"/>
</dbReference>
<dbReference type="EMBL" id="JACGCI010000030">
    <property type="protein sequence ID" value="KAF6755395.1"/>
    <property type="molecule type" value="Genomic_DNA"/>
</dbReference>
<keyword evidence="2" id="KW-0677">Repeat</keyword>
<dbReference type="Pfam" id="PF01753">
    <property type="entry name" value="zf-MYND"/>
    <property type="match status" value="1"/>
</dbReference>
<evidence type="ECO:0000259" key="8">
    <source>
        <dbReference type="PROSITE" id="PS50865"/>
    </source>
</evidence>
<keyword evidence="5 6" id="KW-0040">ANK repeat</keyword>
<dbReference type="Gene3D" id="1.25.40.20">
    <property type="entry name" value="Ankyrin repeat-containing domain"/>
    <property type="match status" value="1"/>
</dbReference>
<dbReference type="PROSITE" id="PS01360">
    <property type="entry name" value="ZF_MYND_1"/>
    <property type="match status" value="1"/>
</dbReference>
<proteinExistence type="predicted"/>
<evidence type="ECO:0000256" key="4">
    <source>
        <dbReference type="ARBA" id="ARBA00022833"/>
    </source>
</evidence>
<dbReference type="OrthoDB" id="194358at2759"/>
<dbReference type="SUPFAM" id="SSF144232">
    <property type="entry name" value="HIT/MYND zinc finger-like"/>
    <property type="match status" value="1"/>
</dbReference>
<sequence length="316" mass="34943">MRRSSSSVLSVFNLPLDLPDVVGFTALQHAMHGTPAMLDKEALIRELLESGASINHQNRWGSTALHQAVLRGDTLGIELLMEYGADVNIPDGNGYTVKGFYVNAGAGVNAVMEKWLLKRAGEQAPLAEKRCDKCGVTTKSLKMCAACHTVQYCSKECQKSAWSGHKQMCKAYSSVEPVTLIPYYLSGQGPSMNIPVEHVQRGLLGGMPTPDVPLSQLRNSQPPKKLPAGGKQVIVKIQISPTPLTSRRYVPMHVYTQKHDFACYLRREDCPEEWDRVYAVIKNRTLSGLKGYFVADIKSRDEFVVKISEPLAAQPW</sequence>
<dbReference type="SUPFAM" id="SSF48403">
    <property type="entry name" value="Ankyrin repeat"/>
    <property type="match status" value="1"/>
</dbReference>
<dbReference type="AlphaFoldDB" id="A0A8H6HYK7"/>
<dbReference type="PANTHER" id="PTHR24180:SF57">
    <property type="entry name" value="ANKYRIN REPEAT DOMAIN-CONTAINING PROTEIN 39"/>
    <property type="match status" value="1"/>
</dbReference>
<gene>
    <name evidence="9" type="ORF">DFP72DRAFT_340410</name>
</gene>
<protein>
    <recommendedName>
        <fullName evidence="8">MYND-type domain-containing protein</fullName>
    </recommendedName>
</protein>
<keyword evidence="4" id="KW-0862">Zinc</keyword>
<evidence type="ECO:0000256" key="2">
    <source>
        <dbReference type="ARBA" id="ARBA00022737"/>
    </source>
</evidence>
<dbReference type="InterPro" id="IPR002110">
    <property type="entry name" value="Ankyrin_rpt"/>
</dbReference>
<keyword evidence="10" id="KW-1185">Reference proteome</keyword>
<dbReference type="Gene3D" id="6.10.140.2220">
    <property type="match status" value="1"/>
</dbReference>